<name>A0A2T4DPM8_9BACT</name>
<organism evidence="1 2">
    <name type="scientific">Marivirga lumbricoides</name>
    <dbReference type="NCBI Taxonomy" id="1046115"/>
    <lineage>
        <taxon>Bacteria</taxon>
        <taxon>Pseudomonadati</taxon>
        <taxon>Bacteroidota</taxon>
        <taxon>Cytophagia</taxon>
        <taxon>Cytophagales</taxon>
        <taxon>Marivirgaceae</taxon>
        <taxon>Marivirga</taxon>
    </lineage>
</organism>
<evidence type="ECO:0000313" key="1">
    <source>
        <dbReference type="EMBL" id="PTB95757.1"/>
    </source>
</evidence>
<dbReference type="EMBL" id="PYVU01000088">
    <property type="protein sequence ID" value="PTB95757.1"/>
    <property type="molecule type" value="Genomic_DNA"/>
</dbReference>
<gene>
    <name evidence="1" type="ORF">C9994_10305</name>
</gene>
<evidence type="ECO:0000313" key="2">
    <source>
        <dbReference type="Proteomes" id="UP000240608"/>
    </source>
</evidence>
<proteinExistence type="predicted"/>
<dbReference type="AlphaFoldDB" id="A0A2T4DPM8"/>
<evidence type="ECO:0008006" key="3">
    <source>
        <dbReference type="Google" id="ProtNLM"/>
    </source>
</evidence>
<reference evidence="1 2" key="1">
    <citation type="submission" date="2018-03" db="EMBL/GenBank/DDBJ databases">
        <title>Cross-interface Injection: A General Nanoliter Liquid Handling Method Applied to Single Cells Genome Amplification Automated Nanoliter Liquid Handling Applied to Single Cell Multiple Displacement Amplification.</title>
        <authorList>
            <person name="Yun J."/>
            <person name="Xu P."/>
            <person name="Xu J."/>
            <person name="Dai X."/>
            <person name="Wang Y."/>
            <person name="Zheng X."/>
            <person name="Cao C."/>
            <person name="Yi Q."/>
            <person name="Zhu Y."/>
            <person name="Wang L."/>
            <person name="Dong Z."/>
            <person name="Huang Y."/>
            <person name="Huang L."/>
            <person name="Du W."/>
        </authorList>
    </citation>
    <scope>NUCLEOTIDE SEQUENCE [LARGE SCALE GENOMIC DNA]</scope>
    <source>
        <strain evidence="1 2">Z-D1-2</strain>
    </source>
</reference>
<comment type="caution">
    <text evidence="1">The sequence shown here is derived from an EMBL/GenBank/DDBJ whole genome shotgun (WGS) entry which is preliminary data.</text>
</comment>
<accession>A0A2T4DPM8</accession>
<dbReference type="Proteomes" id="UP000240608">
    <property type="component" value="Unassembled WGS sequence"/>
</dbReference>
<dbReference type="Gene3D" id="2.180.10.10">
    <property type="entry name" value="RHS repeat-associated core"/>
    <property type="match status" value="1"/>
</dbReference>
<protein>
    <recommendedName>
        <fullName evidence="3">Type IV secretion protein Rhs</fullName>
    </recommendedName>
</protein>
<sequence length="75" mass="8426">MPSNQRGYGFDYDKLNRILGAQSYEKVTAFNQSPNFSMSVLGYDFNGNILGLTRQDANGGDIDDLQYAYDNSNQM</sequence>